<evidence type="ECO:0000313" key="2">
    <source>
        <dbReference type="Proteomes" id="UP000076744"/>
    </source>
</evidence>
<gene>
    <name evidence="1" type="ORF">ISF_04722</name>
</gene>
<protein>
    <submittedName>
        <fullName evidence="1">Uncharacterized protein</fullName>
    </submittedName>
</protein>
<reference evidence="1 2" key="1">
    <citation type="journal article" date="2016" name="Genome Biol. Evol.">
        <title>Divergent and convergent evolution of fungal pathogenicity.</title>
        <authorList>
            <person name="Shang Y."/>
            <person name="Xiao G."/>
            <person name="Zheng P."/>
            <person name="Cen K."/>
            <person name="Zhan S."/>
            <person name="Wang C."/>
        </authorList>
    </citation>
    <scope>NUCLEOTIDE SEQUENCE [LARGE SCALE GENOMIC DNA]</scope>
    <source>
        <strain evidence="1 2">ARSEF 2679</strain>
    </source>
</reference>
<dbReference type="RefSeq" id="XP_018704662.1">
    <property type="nucleotide sequence ID" value="XM_018848327.1"/>
</dbReference>
<organism evidence="1 2">
    <name type="scientific">Cordyceps fumosorosea (strain ARSEF 2679)</name>
    <name type="common">Isaria fumosorosea</name>
    <dbReference type="NCBI Taxonomy" id="1081104"/>
    <lineage>
        <taxon>Eukaryota</taxon>
        <taxon>Fungi</taxon>
        <taxon>Dikarya</taxon>
        <taxon>Ascomycota</taxon>
        <taxon>Pezizomycotina</taxon>
        <taxon>Sordariomycetes</taxon>
        <taxon>Hypocreomycetidae</taxon>
        <taxon>Hypocreales</taxon>
        <taxon>Cordycipitaceae</taxon>
        <taxon>Cordyceps</taxon>
    </lineage>
</organism>
<keyword evidence="2" id="KW-1185">Reference proteome</keyword>
<accession>A0A167WNJ1</accession>
<dbReference type="Proteomes" id="UP000076744">
    <property type="component" value="Unassembled WGS sequence"/>
</dbReference>
<comment type="caution">
    <text evidence="1">The sequence shown here is derived from an EMBL/GenBank/DDBJ whole genome shotgun (WGS) entry which is preliminary data.</text>
</comment>
<dbReference type="AlphaFoldDB" id="A0A167WNJ1"/>
<proteinExistence type="predicted"/>
<name>A0A167WNJ1_CORFA</name>
<sequence>MKPEVKCAVLIAYLEGWNQLPLPGYAHDSELLNLEKRIMALECAAGIASLPLSNDSTLAGLAWRLWQVRFKQGATFAGEFSHEYTQHTGMIDDCSISLAGLRRVVDGLDPSLPVLQCLVCTERDDSSSSSSGSSRSSVVIDPEKQYEECLGATVQKLVYMAGRARMFSPSATWTKKLAYVYAAEMSFCIANRRLRGYPYPTPMIHSLLGREPPCAGIPREPPYASIPPPCAGIRPEPLGGRISAPIPKEKAIKVVARSGKFRGFFSRGQWLSKMLFWRSKKGKMDSGSSNAASLKSLIERC</sequence>
<dbReference type="OrthoDB" id="4940277at2759"/>
<evidence type="ECO:0000313" key="1">
    <source>
        <dbReference type="EMBL" id="OAA64013.1"/>
    </source>
</evidence>
<dbReference type="GeneID" id="30021014"/>
<dbReference type="EMBL" id="AZHB01000010">
    <property type="protein sequence ID" value="OAA64013.1"/>
    <property type="molecule type" value="Genomic_DNA"/>
</dbReference>